<evidence type="ECO:0000256" key="1">
    <source>
        <dbReference type="ARBA" id="ARBA00006903"/>
    </source>
</evidence>
<feature type="compositionally biased region" description="Polar residues" evidence="3">
    <location>
        <begin position="249"/>
        <end position="267"/>
    </location>
</feature>
<dbReference type="Proteomes" id="UP001651158">
    <property type="component" value="Unassembled WGS sequence"/>
</dbReference>
<dbReference type="PANTHER" id="PTHR12842">
    <property type="entry name" value="FI01459P"/>
    <property type="match status" value="1"/>
</dbReference>
<gene>
    <name evidence="4" type="ORF">TcWFU_005489</name>
</gene>
<feature type="compositionally biased region" description="Basic and acidic residues" evidence="3">
    <location>
        <begin position="139"/>
        <end position="153"/>
    </location>
</feature>
<evidence type="ECO:0000313" key="5">
    <source>
        <dbReference type="Proteomes" id="UP001651158"/>
    </source>
</evidence>
<feature type="region of interest" description="Disordered" evidence="3">
    <location>
        <begin position="135"/>
        <end position="176"/>
    </location>
</feature>
<keyword evidence="2" id="KW-0597">Phosphoprotein</keyword>
<feature type="compositionally biased region" description="Polar residues" evidence="3">
    <location>
        <begin position="608"/>
        <end position="620"/>
    </location>
</feature>
<organism evidence="4 5">
    <name type="scientific">Taenia crassiceps</name>
    <dbReference type="NCBI Taxonomy" id="6207"/>
    <lineage>
        <taxon>Eukaryota</taxon>
        <taxon>Metazoa</taxon>
        <taxon>Spiralia</taxon>
        <taxon>Lophotrochozoa</taxon>
        <taxon>Platyhelminthes</taxon>
        <taxon>Cestoda</taxon>
        <taxon>Eucestoda</taxon>
        <taxon>Cyclophyllidea</taxon>
        <taxon>Taeniidae</taxon>
        <taxon>Taenia</taxon>
    </lineage>
</organism>
<name>A0ABR4Q1T1_9CEST</name>
<feature type="region of interest" description="Disordered" evidence="3">
    <location>
        <begin position="1"/>
        <end position="40"/>
    </location>
</feature>
<sequence>MITRSDSRHRYLGPFSRPALSPMSDESGDEIFASADEGSDNECTFMKSSYVSPPGSDQGLTTPLIDVSPTESTKIAEDSQQNSMSVPLQKDIDIDVHKFSPLSNPWDANQAEAIQCLTVSVDVNCPLIDLEENSGSEFKGSEKIHSKDSDLDANKSVASAGNAEAKSPGGDLWKSSQIPNVGNISGINEAFPNEISTGDLVEDNRLEMTGGSGIANEVDLWGLDDPWASSQTENTEVGPAKIDGAVSKGTKSQGRVDVTNSKKPLSLSSDKETDLWCRSWDSSTATSPASEPKTCQAKITGMQDGNGSICSKEEQNKGTNSGLNKAEEVWDLEDDPWTSLEPSKVENSSTVNSETVPTQSIQRDNLVFTEKVANLSSVEEVDAWDLENDPWSSSETTKAGTYLASDAKKTCDAVPTPKVKKDGLGTKVEEDWVRAEALQMKSAVNASQELASAATALVKSVGGGLASFVGNFKLSNLSSTLAAFEEKALMEPIEDEHQGNPPQSETSKCHRDDVGVVSVTDDGEAGGGWGAWNLSSLAKSLTSTVENTGLQIIHGGVDVLEQIGRKTFTALKENDPGLVYTKSLLRPANNDQVLKLSQTLREACDQHAAQSSEEPLSSQTEARRGDLASQLESRLALVHMEALELLSSRASARLGTKLARLEAPHNIADDEEHHCSVRSLTAEGGVLERIWQTLQLKDQEGKAEETGEGTSASAPALCEAVAALGAVTPGNALLKICEEVQQKCEQFEHGLPMKEIFYRAVEALADLTSAILAYLHKLAEYLLLLGNGRERFNTGFLDMAEKVSSILTAAKRQNETLCSVYVGHLKEAASSNNTEEVRGEEALTTSRRLVANLFLETGMANGYLDDAAAKYLVPVFQIACLEAFFPESTLTPSSCQPPMSMKAKQR</sequence>
<feature type="region of interest" description="Disordered" evidence="3">
    <location>
        <begin position="242"/>
        <end position="267"/>
    </location>
</feature>
<feature type="region of interest" description="Disordered" evidence="3">
    <location>
        <begin position="605"/>
        <end position="625"/>
    </location>
</feature>
<evidence type="ECO:0000256" key="3">
    <source>
        <dbReference type="SAM" id="MobiDB-lite"/>
    </source>
</evidence>
<dbReference type="InterPro" id="IPR007998">
    <property type="entry name" value="DUF719"/>
</dbReference>
<protein>
    <submittedName>
        <fullName evidence="4">Protein Noxp20</fullName>
    </submittedName>
</protein>
<dbReference type="EMBL" id="JAKROA010000017">
    <property type="protein sequence ID" value="KAL5103550.1"/>
    <property type="molecule type" value="Genomic_DNA"/>
</dbReference>
<evidence type="ECO:0000256" key="2">
    <source>
        <dbReference type="ARBA" id="ARBA00022553"/>
    </source>
</evidence>
<feature type="region of interest" description="Disordered" evidence="3">
    <location>
        <begin position="304"/>
        <end position="324"/>
    </location>
</feature>
<accession>A0ABR4Q1T1</accession>
<reference evidence="4 5" key="1">
    <citation type="journal article" date="2022" name="Front. Cell. Infect. Microbiol.">
        <title>The Genomes of Two Strains of Taenia crassiceps the Animal Model for the Study of Human Cysticercosis.</title>
        <authorList>
            <person name="Bobes R.J."/>
            <person name="Estrada K."/>
            <person name="Rios-Valencia D.G."/>
            <person name="Calderon-Gallegos A."/>
            <person name="de la Torre P."/>
            <person name="Carrero J.C."/>
            <person name="Sanchez-Flores A."/>
            <person name="Laclette J.P."/>
        </authorList>
    </citation>
    <scope>NUCLEOTIDE SEQUENCE [LARGE SCALE GENOMIC DNA]</scope>
    <source>
        <strain evidence="4">WFUcys</strain>
    </source>
</reference>
<dbReference type="PANTHER" id="PTHR12842:SF6">
    <property type="entry name" value="FI01459P"/>
    <property type="match status" value="1"/>
</dbReference>
<dbReference type="Pfam" id="PF05334">
    <property type="entry name" value="DUF719"/>
    <property type="match status" value="1"/>
</dbReference>
<keyword evidence="5" id="KW-1185">Reference proteome</keyword>
<evidence type="ECO:0000313" key="4">
    <source>
        <dbReference type="EMBL" id="KAL5103550.1"/>
    </source>
</evidence>
<comment type="caution">
    <text evidence="4">The sequence shown here is derived from an EMBL/GenBank/DDBJ whole genome shotgun (WGS) entry which is preliminary data.</text>
</comment>
<comment type="similarity">
    <text evidence="1">Belongs to the FAM114 family.</text>
</comment>
<proteinExistence type="inferred from homology"/>